<accession>A0A1Y3PVM1</accession>
<dbReference type="SUPFAM" id="SSF140500">
    <property type="entry name" value="BAS1536-like"/>
    <property type="match status" value="1"/>
</dbReference>
<organism evidence="1 2">
    <name type="scientific">Bacillus thermozeamaize</name>
    <dbReference type="NCBI Taxonomy" id="230954"/>
    <lineage>
        <taxon>Bacteria</taxon>
        <taxon>Bacillati</taxon>
        <taxon>Bacillota</taxon>
        <taxon>Bacilli</taxon>
        <taxon>Bacillales</taxon>
        <taxon>Bacillaceae</taxon>
        <taxon>Bacillus</taxon>
    </lineage>
</organism>
<gene>
    <name evidence="1" type="ORF">BAA01_08450</name>
</gene>
<reference evidence="2" key="1">
    <citation type="submission" date="2016-06" db="EMBL/GenBank/DDBJ databases">
        <authorList>
            <person name="Nascimento L."/>
            <person name="Pereira R.V."/>
            <person name="Martins L.F."/>
            <person name="Quaggio R.B."/>
            <person name="Silva A.M."/>
            <person name="Setubal J.C."/>
        </authorList>
    </citation>
    <scope>NUCLEOTIDE SEQUENCE [LARGE SCALE GENOMIC DNA]</scope>
</reference>
<dbReference type="InterPro" id="IPR037208">
    <property type="entry name" value="Spo0E-like_sf"/>
</dbReference>
<dbReference type="GO" id="GO:0046983">
    <property type="term" value="F:protein dimerization activity"/>
    <property type="evidence" value="ECO:0007669"/>
    <property type="project" value="InterPro"/>
</dbReference>
<name>A0A1Y3PVM1_9BACI</name>
<dbReference type="GO" id="GO:0043937">
    <property type="term" value="P:regulation of sporulation"/>
    <property type="evidence" value="ECO:0007669"/>
    <property type="project" value="InterPro"/>
</dbReference>
<proteinExistence type="predicted"/>
<evidence type="ECO:0008006" key="3">
    <source>
        <dbReference type="Google" id="ProtNLM"/>
    </source>
</evidence>
<evidence type="ECO:0000313" key="1">
    <source>
        <dbReference type="EMBL" id="OUM88389.1"/>
    </source>
</evidence>
<protein>
    <recommendedName>
        <fullName evidence="3">Sporulation protein Spo0E</fullName>
    </recommendedName>
</protein>
<sequence length="70" mass="8282">MACMSDNHQPTQEPLSGKQLLQEIERLRIRLYKQVDQDPSAFSDPQILKLSQRLDELITLYVQNQSRNRR</sequence>
<comment type="caution">
    <text evidence="1">The sequence shown here is derived from an EMBL/GenBank/DDBJ whole genome shotgun (WGS) entry which is preliminary data.</text>
</comment>
<dbReference type="InterPro" id="IPR018540">
    <property type="entry name" value="Spo0E-like"/>
</dbReference>
<dbReference type="EMBL" id="LZRT01000062">
    <property type="protein sequence ID" value="OUM88389.1"/>
    <property type="molecule type" value="Genomic_DNA"/>
</dbReference>
<evidence type="ECO:0000313" key="2">
    <source>
        <dbReference type="Proteomes" id="UP000196475"/>
    </source>
</evidence>
<dbReference type="AlphaFoldDB" id="A0A1Y3PVM1"/>
<dbReference type="Pfam" id="PF09388">
    <property type="entry name" value="SpoOE-like"/>
    <property type="match status" value="1"/>
</dbReference>
<dbReference type="InterPro" id="IPR036638">
    <property type="entry name" value="HLH_DNA-bd_sf"/>
</dbReference>
<dbReference type="Gene3D" id="4.10.280.10">
    <property type="entry name" value="Helix-loop-helix DNA-binding domain"/>
    <property type="match status" value="1"/>
</dbReference>
<dbReference type="Proteomes" id="UP000196475">
    <property type="component" value="Unassembled WGS sequence"/>
</dbReference>